<evidence type="ECO:0000256" key="4">
    <source>
        <dbReference type="ARBA" id="ARBA00022801"/>
    </source>
</evidence>
<comment type="similarity">
    <text evidence="7">Belongs to the glycosyl hydrolase 24 family.</text>
</comment>
<evidence type="ECO:0000313" key="9">
    <source>
        <dbReference type="Proteomes" id="UP000503482"/>
    </source>
</evidence>
<dbReference type="Proteomes" id="UP000503482">
    <property type="component" value="Chromosome"/>
</dbReference>
<keyword evidence="9" id="KW-1185">Reference proteome</keyword>
<evidence type="ECO:0000256" key="7">
    <source>
        <dbReference type="RuleBase" id="RU003788"/>
    </source>
</evidence>
<keyword evidence="5" id="KW-1035">Host cytoplasm</keyword>
<sequence length="165" mass="18515">MQENTINADGLNLIKHFESLELNAYQDSVGIWTIGWGHTGIDVKEGKTITEEEADALLKDDLSRFVKAVNSLVSIDLNENQFAALVSFSFNLGIGNLQSSTLLKLLNSNDSFNASKEFIKWSNAGGTRLKGLVRRRLSERNLFCSFLEPIVTNVPDDWEKNYMNI</sequence>
<keyword evidence="4 7" id="KW-0378">Hydrolase</keyword>
<evidence type="ECO:0000313" key="8">
    <source>
        <dbReference type="EMBL" id="QKF68520.1"/>
    </source>
</evidence>
<reference evidence="8 9" key="1">
    <citation type="submission" date="2020-05" db="EMBL/GenBank/DDBJ databases">
        <title>Complete genome sequencing of Campylobacter and Arcobacter type strains.</title>
        <authorList>
            <person name="Miller W.G."/>
            <person name="Yee E."/>
        </authorList>
    </citation>
    <scope>NUCLEOTIDE SEQUENCE [LARGE SCALE GENOMIC DNA]</scope>
    <source>
        <strain evidence="8 9">LMG 26156</strain>
    </source>
</reference>
<dbReference type="Pfam" id="PF00959">
    <property type="entry name" value="Phage_lysozyme"/>
    <property type="match status" value="1"/>
</dbReference>
<dbReference type="EC" id="3.2.1.17" evidence="7"/>
<dbReference type="Gene3D" id="1.10.530.40">
    <property type="match status" value="1"/>
</dbReference>
<dbReference type="GO" id="GO:0003796">
    <property type="term" value="F:lysozyme activity"/>
    <property type="evidence" value="ECO:0007669"/>
    <property type="project" value="UniProtKB-EC"/>
</dbReference>
<dbReference type="PANTHER" id="PTHR38107">
    <property type="match status" value="1"/>
</dbReference>
<dbReference type="GO" id="GO:0016998">
    <property type="term" value="P:cell wall macromolecule catabolic process"/>
    <property type="evidence" value="ECO:0007669"/>
    <property type="project" value="InterPro"/>
</dbReference>
<organism evidence="8 9">
    <name type="scientific">Arcobacter venerupis</name>
    <dbReference type="NCBI Taxonomy" id="1054033"/>
    <lineage>
        <taxon>Bacteria</taxon>
        <taxon>Pseudomonadati</taxon>
        <taxon>Campylobacterota</taxon>
        <taxon>Epsilonproteobacteria</taxon>
        <taxon>Campylobacterales</taxon>
        <taxon>Arcobacteraceae</taxon>
        <taxon>Arcobacter</taxon>
    </lineage>
</organism>
<dbReference type="AlphaFoldDB" id="A0AAE7BDE2"/>
<evidence type="ECO:0000256" key="6">
    <source>
        <dbReference type="ARBA" id="ARBA00023295"/>
    </source>
</evidence>
<dbReference type="InterPro" id="IPR023347">
    <property type="entry name" value="Lysozyme_dom_sf"/>
</dbReference>
<accession>A0AAE7BDE2</accession>
<dbReference type="HAMAP" id="MF_04110">
    <property type="entry name" value="ENDOLYSIN_T4"/>
    <property type="match status" value="1"/>
</dbReference>
<dbReference type="SUPFAM" id="SSF53955">
    <property type="entry name" value="Lysozyme-like"/>
    <property type="match status" value="1"/>
</dbReference>
<protein>
    <recommendedName>
        <fullName evidence="7">Lysozyme</fullName>
        <ecNumber evidence="7">3.2.1.17</ecNumber>
    </recommendedName>
</protein>
<evidence type="ECO:0000256" key="5">
    <source>
        <dbReference type="ARBA" id="ARBA00023200"/>
    </source>
</evidence>
<name>A0AAE7BDE2_9BACT</name>
<dbReference type="InterPro" id="IPR033907">
    <property type="entry name" value="Endolysin_autolysin"/>
</dbReference>
<dbReference type="GO" id="GO:0031640">
    <property type="term" value="P:killing of cells of another organism"/>
    <property type="evidence" value="ECO:0007669"/>
    <property type="project" value="UniProtKB-KW"/>
</dbReference>
<dbReference type="GO" id="GO:0009253">
    <property type="term" value="P:peptidoglycan catabolic process"/>
    <property type="evidence" value="ECO:0007669"/>
    <property type="project" value="InterPro"/>
</dbReference>
<dbReference type="InterPro" id="IPR002196">
    <property type="entry name" value="Glyco_hydro_24"/>
</dbReference>
<dbReference type="KEGG" id="avp:AVENP_3057"/>
<proteinExistence type="inferred from homology"/>
<gene>
    <name evidence="8" type="ORF">AVENP_3057</name>
</gene>
<dbReference type="EMBL" id="CP053840">
    <property type="protein sequence ID" value="QKF68520.1"/>
    <property type="molecule type" value="Genomic_DNA"/>
</dbReference>
<keyword evidence="3 7" id="KW-0081">Bacteriolytic enzyme</keyword>
<evidence type="ECO:0000256" key="1">
    <source>
        <dbReference type="ARBA" id="ARBA00000632"/>
    </source>
</evidence>
<keyword evidence="2 7" id="KW-0929">Antimicrobial</keyword>
<dbReference type="PANTHER" id="PTHR38107:SF3">
    <property type="entry name" value="LYSOZYME RRRD-RELATED"/>
    <property type="match status" value="1"/>
</dbReference>
<dbReference type="InterPro" id="IPR034690">
    <property type="entry name" value="Endolysin_T4_type"/>
</dbReference>
<dbReference type="RefSeq" id="WP_128360339.1">
    <property type="nucleotide sequence ID" value="NZ_CP053840.1"/>
</dbReference>
<dbReference type="GO" id="GO:0042742">
    <property type="term" value="P:defense response to bacterium"/>
    <property type="evidence" value="ECO:0007669"/>
    <property type="project" value="UniProtKB-KW"/>
</dbReference>
<dbReference type="InterPro" id="IPR051018">
    <property type="entry name" value="Bacteriophage_GH24"/>
</dbReference>
<dbReference type="CDD" id="cd00737">
    <property type="entry name" value="lyz_endolysin_autolysin"/>
    <property type="match status" value="1"/>
</dbReference>
<dbReference type="InterPro" id="IPR023346">
    <property type="entry name" value="Lysozyme-like_dom_sf"/>
</dbReference>
<evidence type="ECO:0000256" key="3">
    <source>
        <dbReference type="ARBA" id="ARBA00022638"/>
    </source>
</evidence>
<keyword evidence="6 7" id="KW-0326">Glycosidase</keyword>
<comment type="catalytic activity">
    <reaction evidence="1 7">
        <text>Hydrolysis of (1-&gt;4)-beta-linkages between N-acetylmuramic acid and N-acetyl-D-glucosamine residues in a peptidoglycan and between N-acetyl-D-glucosamine residues in chitodextrins.</text>
        <dbReference type="EC" id="3.2.1.17"/>
    </reaction>
</comment>
<evidence type="ECO:0000256" key="2">
    <source>
        <dbReference type="ARBA" id="ARBA00022529"/>
    </source>
</evidence>